<dbReference type="RefSeq" id="WP_241551386.1">
    <property type="nucleotide sequence ID" value="NZ_JANCNS010000002.1"/>
</dbReference>
<dbReference type="AlphaFoldDB" id="A0A9X2KYF9"/>
<evidence type="ECO:0000313" key="2">
    <source>
        <dbReference type="EMBL" id="MCP9200625.1"/>
    </source>
</evidence>
<name>A0A9X2KYF9_9FLAO</name>
<gene>
    <name evidence="2" type="ORF">MKO06_11945</name>
</gene>
<evidence type="ECO:0008006" key="4">
    <source>
        <dbReference type="Google" id="ProtNLM"/>
    </source>
</evidence>
<sequence>MNRFLQFSILVIAFIINSCATTSFKTKIVRPAERTPAAFITTEGMVLDGTSCKSPLRDPRDGTEIILVESIKGLGDYQVPKGRYGVSVDELLRVNCETGEVVGIVTK</sequence>
<evidence type="ECO:0000256" key="1">
    <source>
        <dbReference type="SAM" id="SignalP"/>
    </source>
</evidence>
<dbReference type="EMBL" id="JANCNS010000002">
    <property type="protein sequence ID" value="MCP9200625.1"/>
    <property type="molecule type" value="Genomic_DNA"/>
</dbReference>
<reference evidence="2" key="1">
    <citation type="submission" date="2022-07" db="EMBL/GenBank/DDBJ databases">
        <title>Gramela sediminis sp. nov., isolated from deep-sea sediment of the Indian Ocean.</title>
        <authorList>
            <person name="Shi H."/>
        </authorList>
    </citation>
    <scope>NUCLEOTIDE SEQUENCE</scope>
    <source>
        <strain evidence="2">GC03-9</strain>
    </source>
</reference>
<proteinExistence type="predicted"/>
<accession>A0A9X2KYF9</accession>
<organism evidence="2 3">
    <name type="scientific">Christiangramia oceanisediminis</name>
    <dbReference type="NCBI Taxonomy" id="2920386"/>
    <lineage>
        <taxon>Bacteria</taxon>
        <taxon>Pseudomonadati</taxon>
        <taxon>Bacteroidota</taxon>
        <taxon>Flavobacteriia</taxon>
        <taxon>Flavobacteriales</taxon>
        <taxon>Flavobacteriaceae</taxon>
        <taxon>Christiangramia</taxon>
    </lineage>
</organism>
<comment type="caution">
    <text evidence="2">The sequence shown here is derived from an EMBL/GenBank/DDBJ whole genome shotgun (WGS) entry which is preliminary data.</text>
</comment>
<dbReference type="Proteomes" id="UP001155280">
    <property type="component" value="Unassembled WGS sequence"/>
</dbReference>
<protein>
    <recommendedName>
        <fullName evidence="4">Lipoprotein</fullName>
    </recommendedName>
</protein>
<feature type="signal peptide" evidence="1">
    <location>
        <begin position="1"/>
        <end position="20"/>
    </location>
</feature>
<keyword evidence="3" id="KW-1185">Reference proteome</keyword>
<evidence type="ECO:0000313" key="3">
    <source>
        <dbReference type="Proteomes" id="UP001155280"/>
    </source>
</evidence>
<keyword evidence="1" id="KW-0732">Signal</keyword>
<feature type="chain" id="PRO_5040779706" description="Lipoprotein" evidence="1">
    <location>
        <begin position="21"/>
        <end position="107"/>
    </location>
</feature>